<sequence length="171" mass="18103">MTAKPWLRKLMLTAHVSSAVGSAGAVAVFLVLVVAALSAGNQDFVRAFTIAMDVAADYVIVPLVSAALLLGIIQSLITPWGLIRHYWIVFKLVLTAVTLAVLLPQTANINRMAQAAQRLMDSADIFTVQLSLALHAGGGLAVLIGIVALSVYKPRGLTPYGWRVAGEGRGR</sequence>
<dbReference type="Proteomes" id="UP000193083">
    <property type="component" value="Unassembled WGS sequence"/>
</dbReference>
<keyword evidence="1" id="KW-1133">Transmembrane helix</keyword>
<keyword evidence="1" id="KW-0472">Membrane</keyword>
<keyword evidence="1" id="KW-0812">Transmembrane</keyword>
<feature type="transmembrane region" description="Helical" evidence="1">
    <location>
        <begin position="58"/>
        <end position="77"/>
    </location>
</feature>
<organism evidence="2 3">
    <name type="scientific">Mesorhizobium australicum</name>
    <dbReference type="NCBI Taxonomy" id="536018"/>
    <lineage>
        <taxon>Bacteria</taxon>
        <taxon>Pseudomonadati</taxon>
        <taxon>Pseudomonadota</taxon>
        <taxon>Alphaproteobacteria</taxon>
        <taxon>Hyphomicrobiales</taxon>
        <taxon>Phyllobacteriaceae</taxon>
        <taxon>Mesorhizobium</taxon>
    </lineage>
</organism>
<evidence type="ECO:0000313" key="2">
    <source>
        <dbReference type="EMBL" id="SMH26190.1"/>
    </source>
</evidence>
<dbReference type="EMBL" id="FXBL01000002">
    <property type="protein sequence ID" value="SMH26190.1"/>
    <property type="molecule type" value="Genomic_DNA"/>
</dbReference>
<dbReference type="AlphaFoldDB" id="A0A1X7MN02"/>
<accession>A0A1X7MN02</accession>
<evidence type="ECO:0000256" key="1">
    <source>
        <dbReference type="SAM" id="Phobius"/>
    </source>
</evidence>
<keyword evidence="3" id="KW-1185">Reference proteome</keyword>
<evidence type="ECO:0000313" key="3">
    <source>
        <dbReference type="Proteomes" id="UP000193083"/>
    </source>
</evidence>
<protein>
    <recommendedName>
        <fullName evidence="4">DUF2269 domain-containing protein</fullName>
    </recommendedName>
</protein>
<evidence type="ECO:0008006" key="4">
    <source>
        <dbReference type="Google" id="ProtNLM"/>
    </source>
</evidence>
<reference evidence="2 3" key="1">
    <citation type="submission" date="2017-04" db="EMBL/GenBank/DDBJ databases">
        <authorList>
            <person name="Afonso C.L."/>
            <person name="Miller P.J."/>
            <person name="Scott M.A."/>
            <person name="Spackman E."/>
            <person name="Goraichik I."/>
            <person name="Dimitrov K.M."/>
            <person name="Suarez D.L."/>
            <person name="Swayne D.E."/>
        </authorList>
    </citation>
    <scope>NUCLEOTIDE SEQUENCE [LARGE SCALE GENOMIC DNA]</scope>
    <source>
        <strain evidence="2 3">B5P</strain>
    </source>
</reference>
<feature type="transmembrane region" description="Helical" evidence="1">
    <location>
        <begin position="12"/>
        <end position="37"/>
    </location>
</feature>
<dbReference type="OrthoDB" id="8082651at2"/>
<dbReference type="RefSeq" id="WP_085462412.1">
    <property type="nucleotide sequence ID" value="NZ_FXBL01000002.1"/>
</dbReference>
<proteinExistence type="predicted"/>
<feature type="transmembrane region" description="Helical" evidence="1">
    <location>
        <begin position="83"/>
        <end position="104"/>
    </location>
</feature>
<name>A0A1X7MN02_9HYPH</name>
<feature type="transmembrane region" description="Helical" evidence="1">
    <location>
        <begin position="125"/>
        <end position="152"/>
    </location>
</feature>
<gene>
    <name evidence="2" type="ORF">SAMN02982922_0072</name>
</gene>